<dbReference type="OrthoDB" id="97893at2"/>
<dbReference type="HOGENOM" id="CLU_006298_0_0_0"/>
<dbReference type="EMBL" id="CP000473">
    <property type="protein sequence ID" value="ABJ84256.1"/>
    <property type="molecule type" value="Genomic_DNA"/>
</dbReference>
<dbReference type="STRING" id="234267.Acid_3279"/>
<dbReference type="InterPro" id="IPR036942">
    <property type="entry name" value="Beta-barrel_TonB_sf"/>
</dbReference>
<feature type="signal peptide" evidence="4">
    <location>
        <begin position="1"/>
        <end position="21"/>
    </location>
</feature>
<keyword evidence="3" id="KW-0998">Cell outer membrane</keyword>
<dbReference type="Pfam" id="PF25183">
    <property type="entry name" value="OMP_b-brl_4"/>
    <property type="match status" value="1"/>
</dbReference>
<evidence type="ECO:0000313" key="6">
    <source>
        <dbReference type="EMBL" id="ABJ84256.1"/>
    </source>
</evidence>
<dbReference type="Gene3D" id="2.60.40.1120">
    <property type="entry name" value="Carboxypeptidase-like, regulatory domain"/>
    <property type="match status" value="1"/>
</dbReference>
<keyword evidence="4" id="KW-0732">Signal</keyword>
<dbReference type="GO" id="GO:0009279">
    <property type="term" value="C:cell outer membrane"/>
    <property type="evidence" value="ECO:0007669"/>
    <property type="project" value="UniProtKB-SubCell"/>
</dbReference>
<dbReference type="GO" id="GO:0030246">
    <property type="term" value="F:carbohydrate binding"/>
    <property type="evidence" value="ECO:0007669"/>
    <property type="project" value="InterPro"/>
</dbReference>
<dbReference type="KEGG" id="sus:Acid_3279"/>
<sequence length="1203" mass="129985" precursor="true">MRLSKCLVGALVLASCLTAQVTSRLTGSIVDPSGSAVPAAAVDVFLPGGAKPLLSTVATGDGLFAFTGVGAGIYDVVVSAPGFRKSTNRGVVLTAGAETALPVIKMEVGSLTDTVEVTESATIVQTTNAEVAQNMSRAQIKDLPMLNRSPLSLVTAMAGVSNGRAGDSVINGQRTSFTNMTLDGINIQDNFIRTNAVDFSPNLLLLDQVSEMTISTSNSNPAFGNGASQVTFITPSGTNRLHGGLFEQNRNSYFAANTWFNDQSGVKKPFLNLNQLGGKLGGPIKKDKLFFYANFEAFRQHQQSAATRTLLTPDAANGIFTYPNAAGVLQKVNLYSLTGLTPDPTIAALLKQTPGASAINTTSAGDSTSLTALRNTGGYAFNVRNNRIRNNVTGKGDYVLSPKNTFSVTFAYNTDLLDRPDLATNFAAVPNVSNDDKVKLFSGVWRSVPKANLTNEVRYGFNLAPALFLTNENFGSAIFANFTAGTGGLLFSNPVNVFRAQGRFTNTYNLADNASYTRGKHNIQFGYQLQRNYTEPYNDAGITPVYTLGISSANPNGIQLSQLPGASSSDNTAANNLLATMAGYLTSYTQTFNVNSRTSGFVPGATSDRHWMVDDHAAYIQDNYRAKRGLTLNLGVRYEYYTPVKEQNGLALLPQLVNNNAVDTLRSNATLDFASGSGQSLYKPDRNNFAPNIGVAWDVFGDGKTAVRGGYSVNFVNDEYLVAITGNVNTNAGLSQSVTNPTALTNLVRNGLNPITTPTFKVPRTFQDNYNLSTTSNFAIPDPNLRSPYVQQWNISIEHDFKGFLVDVRYVGNHGSKLLRALDFNQIDINAGGFLADFRRAQSNGYIAQAATGVFDPAYNANLAGSQQLTVFPTLPSGGNLTSSANRTTIQQGAVADLAYTYQSTKANGPINFFPNPYAASLRMMTNYSNSTYNGLQFDVRTRERRGLTLAGNYTYSKVLSDAVSGVDNNNQGRYEPMIDNNNPGLERSRAPFDLTHVMKFNFVYSVPMGEGHMLSWRPLNRWVLAGWQLSGIFNRQSGENFSVYSGRGTFNRQTNVQSNQGNTMNSSLTMDQLRQVFQFRMSGTGPYFVAPSAIGTDGRAVAPDGSAAFAGQAFTMPAAGTIGTLGRRIFDGPWDTTFNFAVNKNFKLTERNVLQFRMIGQNLLNHPTFAIGDQTATSTTFGKITSTFAGARVFQFGLYWDF</sequence>
<dbReference type="InParanoid" id="Q02DD5"/>
<name>Q02DD5_SOLUE</name>
<feature type="domain" description="TonB-dependent transporter Oar-like beta-barrel" evidence="5">
    <location>
        <begin position="233"/>
        <end position="1196"/>
    </location>
</feature>
<dbReference type="Pfam" id="PF13620">
    <property type="entry name" value="CarboxypepD_reg"/>
    <property type="match status" value="1"/>
</dbReference>
<dbReference type="AlphaFoldDB" id="Q02DD5"/>
<keyword evidence="2" id="KW-0472">Membrane</keyword>
<protein>
    <submittedName>
        <fullName evidence="6">TonB-dependent receptor</fullName>
    </submittedName>
</protein>
<evidence type="ECO:0000256" key="1">
    <source>
        <dbReference type="ARBA" id="ARBA00004442"/>
    </source>
</evidence>
<comment type="subcellular location">
    <subcellularLocation>
        <location evidence="1">Cell outer membrane</location>
    </subcellularLocation>
</comment>
<dbReference type="PROSITE" id="PS51257">
    <property type="entry name" value="PROKAR_LIPOPROTEIN"/>
    <property type="match status" value="1"/>
</dbReference>
<organism evidence="6">
    <name type="scientific">Solibacter usitatus (strain Ellin6076)</name>
    <dbReference type="NCBI Taxonomy" id="234267"/>
    <lineage>
        <taxon>Bacteria</taxon>
        <taxon>Pseudomonadati</taxon>
        <taxon>Acidobacteriota</taxon>
        <taxon>Terriglobia</taxon>
        <taxon>Bryobacterales</taxon>
        <taxon>Solibacteraceae</taxon>
        <taxon>Candidatus Solibacter</taxon>
    </lineage>
</organism>
<dbReference type="eggNOG" id="COG1470">
    <property type="taxonomic scope" value="Bacteria"/>
</dbReference>
<evidence type="ECO:0000259" key="5">
    <source>
        <dbReference type="Pfam" id="PF25183"/>
    </source>
</evidence>
<gene>
    <name evidence="6" type="ordered locus">Acid_3279</name>
</gene>
<keyword evidence="6" id="KW-0675">Receptor</keyword>
<evidence type="ECO:0000256" key="3">
    <source>
        <dbReference type="ARBA" id="ARBA00023237"/>
    </source>
</evidence>
<reference evidence="6" key="1">
    <citation type="submission" date="2006-10" db="EMBL/GenBank/DDBJ databases">
        <title>Complete sequence of Solibacter usitatus Ellin6076.</title>
        <authorList>
            <consortium name="US DOE Joint Genome Institute"/>
            <person name="Copeland A."/>
            <person name="Lucas S."/>
            <person name="Lapidus A."/>
            <person name="Barry K."/>
            <person name="Detter J.C."/>
            <person name="Glavina del Rio T."/>
            <person name="Hammon N."/>
            <person name="Israni S."/>
            <person name="Dalin E."/>
            <person name="Tice H."/>
            <person name="Pitluck S."/>
            <person name="Thompson L.S."/>
            <person name="Brettin T."/>
            <person name="Bruce D."/>
            <person name="Han C."/>
            <person name="Tapia R."/>
            <person name="Gilna P."/>
            <person name="Schmutz J."/>
            <person name="Larimer F."/>
            <person name="Land M."/>
            <person name="Hauser L."/>
            <person name="Kyrpides N."/>
            <person name="Mikhailova N."/>
            <person name="Janssen P.H."/>
            <person name="Kuske C.R."/>
            <person name="Richardson P."/>
        </authorList>
    </citation>
    <scope>NUCLEOTIDE SEQUENCE</scope>
    <source>
        <strain evidence="6">Ellin6076</strain>
    </source>
</reference>
<dbReference type="InterPro" id="IPR013784">
    <property type="entry name" value="Carb-bd-like_fold"/>
</dbReference>
<feature type="chain" id="PRO_5004163492" evidence="4">
    <location>
        <begin position="22"/>
        <end position="1203"/>
    </location>
</feature>
<dbReference type="Gene3D" id="2.40.170.20">
    <property type="entry name" value="TonB-dependent receptor, beta-barrel domain"/>
    <property type="match status" value="1"/>
</dbReference>
<dbReference type="SUPFAM" id="SSF56935">
    <property type="entry name" value="Porins"/>
    <property type="match status" value="1"/>
</dbReference>
<evidence type="ECO:0000256" key="4">
    <source>
        <dbReference type="SAM" id="SignalP"/>
    </source>
</evidence>
<proteinExistence type="predicted"/>
<dbReference type="SUPFAM" id="SSF49452">
    <property type="entry name" value="Starch-binding domain-like"/>
    <property type="match status" value="1"/>
</dbReference>
<dbReference type="InterPro" id="IPR057601">
    <property type="entry name" value="Oar-like_b-barrel"/>
</dbReference>
<evidence type="ECO:0000256" key="2">
    <source>
        <dbReference type="ARBA" id="ARBA00023136"/>
    </source>
</evidence>
<accession>Q02DD5</accession>